<keyword evidence="1 7" id="KW-0645">Protease</keyword>
<evidence type="ECO:0000256" key="7">
    <source>
        <dbReference type="RuleBase" id="RU363034"/>
    </source>
</evidence>
<dbReference type="PANTHER" id="PTHR24253:SF144">
    <property type="entry name" value="CHYMOTRYPSIN-LIKE PROTEASE CTRL-1-RELATED"/>
    <property type="match status" value="1"/>
</dbReference>
<evidence type="ECO:0000259" key="9">
    <source>
        <dbReference type="PROSITE" id="PS50240"/>
    </source>
</evidence>
<gene>
    <name evidence="10" type="ORF">D4764_18G0011760</name>
</gene>
<dbReference type="FunFam" id="2.40.10.10:FF:000006">
    <property type="entry name" value="Serine proteinase stubble"/>
    <property type="match status" value="1"/>
</dbReference>
<dbReference type="InterPro" id="IPR001254">
    <property type="entry name" value="Trypsin_dom"/>
</dbReference>
<dbReference type="SMART" id="SM00020">
    <property type="entry name" value="Tryp_SPc"/>
    <property type="match status" value="2"/>
</dbReference>
<protein>
    <submittedName>
        <fullName evidence="10">Serine protease 27</fullName>
    </submittedName>
</protein>
<keyword evidence="3 7" id="KW-0378">Hydrolase</keyword>
<dbReference type="EMBL" id="RHFK02000010">
    <property type="protein sequence ID" value="TWW70370.1"/>
    <property type="molecule type" value="Genomic_DNA"/>
</dbReference>
<dbReference type="GO" id="GO:0004252">
    <property type="term" value="F:serine-type endopeptidase activity"/>
    <property type="evidence" value="ECO:0007669"/>
    <property type="project" value="InterPro"/>
</dbReference>
<evidence type="ECO:0000256" key="2">
    <source>
        <dbReference type="ARBA" id="ARBA00022729"/>
    </source>
</evidence>
<dbReference type="PRINTS" id="PR00722">
    <property type="entry name" value="CHYMOTRYPSIN"/>
</dbReference>
<dbReference type="SUPFAM" id="SSF50494">
    <property type="entry name" value="Trypsin-like serine proteases"/>
    <property type="match status" value="2"/>
</dbReference>
<evidence type="ECO:0000256" key="6">
    <source>
        <dbReference type="ARBA" id="ARBA00023180"/>
    </source>
</evidence>
<dbReference type="GO" id="GO:0006508">
    <property type="term" value="P:proteolysis"/>
    <property type="evidence" value="ECO:0007669"/>
    <property type="project" value="UniProtKB-KW"/>
</dbReference>
<organism evidence="10 11">
    <name type="scientific">Takifugu flavidus</name>
    <name type="common">sansaifugu</name>
    <dbReference type="NCBI Taxonomy" id="433684"/>
    <lineage>
        <taxon>Eukaryota</taxon>
        <taxon>Metazoa</taxon>
        <taxon>Chordata</taxon>
        <taxon>Craniata</taxon>
        <taxon>Vertebrata</taxon>
        <taxon>Euteleostomi</taxon>
        <taxon>Actinopterygii</taxon>
        <taxon>Neopterygii</taxon>
        <taxon>Teleostei</taxon>
        <taxon>Neoteleostei</taxon>
        <taxon>Acanthomorphata</taxon>
        <taxon>Eupercaria</taxon>
        <taxon>Tetraodontiformes</taxon>
        <taxon>Tetradontoidea</taxon>
        <taxon>Tetraodontidae</taxon>
        <taxon>Takifugu</taxon>
    </lineage>
</organism>
<sequence>MALDRRIFVASLLILLTHESRSQEGVCGRPQINSRIVGGQVAPEGSWPWQASLHFSGGHRCGGSLINNRWVLSAAHCFQGLVRGGELSGEGVLDASTHFSFSSVLGSVRASDVTVYLGRQSQQGDNPNEEALRVTQIINHPDYDSTTINNDISLLQLAATVSFTNYIQPVCLAAPESTFHTGTDSWVTGWGNIGSGVPLPFPRNLMEVEVPIRGNRECNCNYGVGRITDNMVCAGLRSGGKDSCQGDSGGPLVIKQNSRWIQAGIVSFGTGCAQPDTPGVYARVSQYKTWINSHITSNQPGFLLFTSSGIDEDLSITCAGLPTVPAPTPTPQEVFCGNAPLNSRLLNGSSVTAGTWPWMASLQKNGSHVCGGTLVSANAVLSNANCFSGSPVPSEWTVILGRLNQNGSNPFEATANVTNITLSNVTGSNVAVLHLETSPTLSDYVQPICLDSGQTFAEGLTCWVAGWSAQRGGEEQRLQEFQTRVVNCGNVSSGGNICTETFTLEQGDSGGPLMCKMGSAWVQAAVLSFEDPNRRTRQSIMSFTTLSSFSSFLRDTLGSLLSPDPGRATTISSNTTMSASTSTSTGAAVRPLFAPFALSLCFWVLS</sequence>
<accession>A0A5C6NWH6</accession>
<dbReference type="InterPro" id="IPR018114">
    <property type="entry name" value="TRYPSIN_HIS"/>
</dbReference>
<evidence type="ECO:0000256" key="4">
    <source>
        <dbReference type="ARBA" id="ARBA00022825"/>
    </source>
</evidence>
<dbReference type="InterPro" id="IPR043504">
    <property type="entry name" value="Peptidase_S1_PA_chymotrypsin"/>
</dbReference>
<evidence type="ECO:0000313" key="10">
    <source>
        <dbReference type="EMBL" id="TWW70370.1"/>
    </source>
</evidence>
<dbReference type="Pfam" id="PF00089">
    <property type="entry name" value="Trypsin"/>
    <property type="match status" value="2"/>
</dbReference>
<evidence type="ECO:0000256" key="8">
    <source>
        <dbReference type="SAM" id="SignalP"/>
    </source>
</evidence>
<name>A0A5C6NWH6_9TELE</name>
<dbReference type="PANTHER" id="PTHR24253">
    <property type="entry name" value="TRANSMEMBRANE PROTEASE SERINE"/>
    <property type="match status" value="1"/>
</dbReference>
<evidence type="ECO:0000256" key="3">
    <source>
        <dbReference type="ARBA" id="ARBA00022801"/>
    </source>
</evidence>
<keyword evidence="5" id="KW-1015">Disulfide bond</keyword>
<keyword evidence="11" id="KW-1185">Reference proteome</keyword>
<dbReference type="PROSITE" id="PS50240">
    <property type="entry name" value="TRYPSIN_DOM"/>
    <property type="match status" value="2"/>
</dbReference>
<dbReference type="PROSITE" id="PS00134">
    <property type="entry name" value="TRYPSIN_HIS"/>
    <property type="match status" value="1"/>
</dbReference>
<evidence type="ECO:0000256" key="5">
    <source>
        <dbReference type="ARBA" id="ARBA00023157"/>
    </source>
</evidence>
<comment type="caution">
    <text evidence="10">The sequence shown here is derived from an EMBL/GenBank/DDBJ whole genome shotgun (WGS) entry which is preliminary data.</text>
</comment>
<feature type="domain" description="Peptidase S1" evidence="9">
    <location>
        <begin position="36"/>
        <end position="296"/>
    </location>
</feature>
<feature type="domain" description="Peptidase S1" evidence="9">
    <location>
        <begin position="345"/>
        <end position="558"/>
    </location>
</feature>
<feature type="signal peptide" evidence="8">
    <location>
        <begin position="1"/>
        <end position="22"/>
    </location>
</feature>
<dbReference type="PROSITE" id="PS00135">
    <property type="entry name" value="TRYPSIN_SER"/>
    <property type="match status" value="1"/>
</dbReference>
<keyword evidence="2 8" id="KW-0732">Signal</keyword>
<evidence type="ECO:0000313" key="11">
    <source>
        <dbReference type="Proteomes" id="UP000324091"/>
    </source>
</evidence>
<dbReference type="Gene3D" id="2.40.10.10">
    <property type="entry name" value="Trypsin-like serine proteases"/>
    <property type="match status" value="2"/>
</dbReference>
<proteinExistence type="predicted"/>
<dbReference type="InterPro" id="IPR009003">
    <property type="entry name" value="Peptidase_S1_PA"/>
</dbReference>
<dbReference type="AlphaFoldDB" id="A0A5C6NWH6"/>
<dbReference type="Proteomes" id="UP000324091">
    <property type="component" value="Chromosome 18"/>
</dbReference>
<keyword evidence="6" id="KW-0325">Glycoprotein</keyword>
<dbReference type="InterPro" id="IPR033116">
    <property type="entry name" value="TRYPSIN_SER"/>
</dbReference>
<keyword evidence="4 7" id="KW-0720">Serine protease</keyword>
<dbReference type="CDD" id="cd00190">
    <property type="entry name" value="Tryp_SPc"/>
    <property type="match status" value="2"/>
</dbReference>
<dbReference type="InterPro" id="IPR001314">
    <property type="entry name" value="Peptidase_S1A"/>
</dbReference>
<feature type="chain" id="PRO_5022905147" evidence="8">
    <location>
        <begin position="23"/>
        <end position="606"/>
    </location>
</feature>
<reference evidence="10 11" key="1">
    <citation type="submission" date="2019-04" db="EMBL/GenBank/DDBJ databases">
        <title>Chromosome genome assembly for Takifugu flavidus.</title>
        <authorList>
            <person name="Xiao S."/>
        </authorList>
    </citation>
    <scope>NUCLEOTIDE SEQUENCE [LARGE SCALE GENOMIC DNA]</scope>
    <source>
        <strain evidence="10">HTHZ2018</strain>
        <tissue evidence="10">Muscle</tissue>
    </source>
</reference>
<evidence type="ECO:0000256" key="1">
    <source>
        <dbReference type="ARBA" id="ARBA00022670"/>
    </source>
</evidence>